<feature type="compositionally biased region" description="Basic and acidic residues" evidence="6">
    <location>
        <begin position="245"/>
        <end position="318"/>
    </location>
</feature>
<dbReference type="GO" id="GO:0006397">
    <property type="term" value="P:mRNA processing"/>
    <property type="evidence" value="ECO:0007669"/>
    <property type="project" value="UniProtKB-KW"/>
</dbReference>
<dbReference type="GO" id="GO:0008380">
    <property type="term" value="P:RNA splicing"/>
    <property type="evidence" value="ECO:0007669"/>
    <property type="project" value="UniProtKB-KW"/>
</dbReference>
<comment type="similarity">
    <text evidence="2">Belongs to the fl(2)d family.</text>
</comment>
<dbReference type="AlphaFoldDB" id="A0A5C3NF66"/>
<dbReference type="Proteomes" id="UP000305948">
    <property type="component" value="Unassembled WGS sequence"/>
</dbReference>
<feature type="region of interest" description="Disordered" evidence="6">
    <location>
        <begin position="169"/>
        <end position="354"/>
    </location>
</feature>
<organism evidence="7 8">
    <name type="scientific">Heliocybe sulcata</name>
    <dbReference type="NCBI Taxonomy" id="5364"/>
    <lineage>
        <taxon>Eukaryota</taxon>
        <taxon>Fungi</taxon>
        <taxon>Dikarya</taxon>
        <taxon>Basidiomycota</taxon>
        <taxon>Agaricomycotina</taxon>
        <taxon>Agaricomycetes</taxon>
        <taxon>Gloeophyllales</taxon>
        <taxon>Gloeophyllaceae</taxon>
        <taxon>Heliocybe</taxon>
    </lineage>
</organism>
<sequence length="354" mass="38965">MTLPSTREIELETLLRKRDAQVLELTDEVTRLRQYLSTQPAPSTTDPVSLPPALVAVLTPHIVRAQAPVHAKLAGGSGSGGGNHHLGASASGNTALAALTQRAKLLQDENDELYELLRRSETGKLKEEVRGLRRVVNKLEGALRESHNVVVNLSMELEKSHETFAAAPNSYSRQGHANSRAAPVLNNGTKPPPTEPRAHKKPRLSMSDRQGARASLSPTVSSSAPHVTSHTSGVNAIPLKRRNAGSRDREGEEGVKREEGEEGRKRARGGEERGERGRDRPRGREREWDREKERERDLERKEARDGGRERERDRDRRRNAVGGTGAGRRVASRREKGGSPYGNGDRTLAQRLGL</sequence>
<evidence type="ECO:0000256" key="3">
    <source>
        <dbReference type="ARBA" id="ARBA00022664"/>
    </source>
</evidence>
<evidence type="ECO:0000256" key="6">
    <source>
        <dbReference type="SAM" id="MobiDB-lite"/>
    </source>
</evidence>
<dbReference type="Pfam" id="PF17098">
    <property type="entry name" value="Wtap"/>
    <property type="match status" value="1"/>
</dbReference>
<dbReference type="InterPro" id="IPR033757">
    <property type="entry name" value="WTAP"/>
</dbReference>
<dbReference type="EMBL" id="ML213504">
    <property type="protein sequence ID" value="TFK56002.1"/>
    <property type="molecule type" value="Genomic_DNA"/>
</dbReference>
<keyword evidence="4" id="KW-0508">mRNA splicing</keyword>
<evidence type="ECO:0000256" key="4">
    <source>
        <dbReference type="ARBA" id="ARBA00023187"/>
    </source>
</evidence>
<dbReference type="GO" id="GO:0016556">
    <property type="term" value="P:mRNA modification"/>
    <property type="evidence" value="ECO:0007669"/>
    <property type="project" value="InterPro"/>
</dbReference>
<comment type="subcellular location">
    <subcellularLocation>
        <location evidence="1">Nucleus</location>
    </subcellularLocation>
</comment>
<keyword evidence="3" id="KW-0507">mRNA processing</keyword>
<dbReference type="GO" id="GO:0000381">
    <property type="term" value="P:regulation of alternative mRNA splicing, via spliceosome"/>
    <property type="evidence" value="ECO:0007669"/>
    <property type="project" value="InterPro"/>
</dbReference>
<evidence type="ECO:0000256" key="1">
    <source>
        <dbReference type="ARBA" id="ARBA00004123"/>
    </source>
</evidence>
<gene>
    <name evidence="7" type="ORF">OE88DRAFT_1804786</name>
</gene>
<dbReference type="OrthoDB" id="3363802at2759"/>
<protein>
    <submittedName>
        <fullName evidence="7">Uncharacterized protein</fullName>
    </submittedName>
</protein>
<name>A0A5C3NF66_9AGAM</name>
<reference evidence="7 8" key="1">
    <citation type="journal article" date="2019" name="Nat. Ecol. Evol.">
        <title>Megaphylogeny resolves global patterns of mushroom evolution.</title>
        <authorList>
            <person name="Varga T."/>
            <person name="Krizsan K."/>
            <person name="Foldi C."/>
            <person name="Dima B."/>
            <person name="Sanchez-Garcia M."/>
            <person name="Sanchez-Ramirez S."/>
            <person name="Szollosi G.J."/>
            <person name="Szarkandi J.G."/>
            <person name="Papp V."/>
            <person name="Albert L."/>
            <person name="Andreopoulos W."/>
            <person name="Angelini C."/>
            <person name="Antonin V."/>
            <person name="Barry K.W."/>
            <person name="Bougher N.L."/>
            <person name="Buchanan P."/>
            <person name="Buyck B."/>
            <person name="Bense V."/>
            <person name="Catcheside P."/>
            <person name="Chovatia M."/>
            <person name="Cooper J."/>
            <person name="Damon W."/>
            <person name="Desjardin D."/>
            <person name="Finy P."/>
            <person name="Geml J."/>
            <person name="Haridas S."/>
            <person name="Hughes K."/>
            <person name="Justo A."/>
            <person name="Karasinski D."/>
            <person name="Kautmanova I."/>
            <person name="Kiss B."/>
            <person name="Kocsube S."/>
            <person name="Kotiranta H."/>
            <person name="LaButti K.M."/>
            <person name="Lechner B.E."/>
            <person name="Liimatainen K."/>
            <person name="Lipzen A."/>
            <person name="Lukacs Z."/>
            <person name="Mihaltcheva S."/>
            <person name="Morgado L.N."/>
            <person name="Niskanen T."/>
            <person name="Noordeloos M.E."/>
            <person name="Ohm R.A."/>
            <person name="Ortiz-Santana B."/>
            <person name="Ovrebo C."/>
            <person name="Racz N."/>
            <person name="Riley R."/>
            <person name="Savchenko A."/>
            <person name="Shiryaev A."/>
            <person name="Soop K."/>
            <person name="Spirin V."/>
            <person name="Szebenyi C."/>
            <person name="Tomsovsky M."/>
            <person name="Tulloss R.E."/>
            <person name="Uehling J."/>
            <person name="Grigoriev I.V."/>
            <person name="Vagvolgyi C."/>
            <person name="Papp T."/>
            <person name="Martin F.M."/>
            <person name="Miettinen O."/>
            <person name="Hibbett D.S."/>
            <person name="Nagy L.G."/>
        </authorList>
    </citation>
    <scope>NUCLEOTIDE SEQUENCE [LARGE SCALE GENOMIC DNA]</scope>
    <source>
        <strain evidence="7 8">OMC1185</strain>
    </source>
</reference>
<evidence type="ECO:0000256" key="5">
    <source>
        <dbReference type="ARBA" id="ARBA00023242"/>
    </source>
</evidence>
<dbReference type="GO" id="GO:0005634">
    <property type="term" value="C:nucleus"/>
    <property type="evidence" value="ECO:0007669"/>
    <property type="project" value="UniProtKB-SubCell"/>
</dbReference>
<evidence type="ECO:0000256" key="2">
    <source>
        <dbReference type="ARBA" id="ARBA00010313"/>
    </source>
</evidence>
<keyword evidence="8" id="KW-1185">Reference proteome</keyword>
<dbReference type="STRING" id="5364.A0A5C3NF66"/>
<feature type="compositionally biased region" description="Polar residues" evidence="6">
    <location>
        <begin position="216"/>
        <end position="234"/>
    </location>
</feature>
<evidence type="ECO:0000313" key="7">
    <source>
        <dbReference type="EMBL" id="TFK56002.1"/>
    </source>
</evidence>
<proteinExistence type="inferred from homology"/>
<evidence type="ECO:0000313" key="8">
    <source>
        <dbReference type="Proteomes" id="UP000305948"/>
    </source>
</evidence>
<accession>A0A5C3NF66</accession>
<keyword evidence="5" id="KW-0539">Nucleus</keyword>